<protein>
    <recommendedName>
        <fullName evidence="4">Phospholipid/glycerol acyltransferase domain-containing protein</fullName>
    </recommendedName>
</protein>
<evidence type="ECO:0000313" key="6">
    <source>
        <dbReference type="Proteomes" id="UP001053296"/>
    </source>
</evidence>
<keyword evidence="2" id="KW-0808">Transferase</keyword>
<evidence type="ECO:0000256" key="1">
    <source>
        <dbReference type="ARBA" id="ARBA00005189"/>
    </source>
</evidence>
<dbReference type="Pfam" id="PF01553">
    <property type="entry name" value="Acyltransferase"/>
    <property type="match status" value="1"/>
</dbReference>
<dbReference type="PANTHER" id="PTHR10434">
    <property type="entry name" value="1-ACYL-SN-GLYCEROL-3-PHOSPHATE ACYLTRANSFERASE"/>
    <property type="match status" value="1"/>
</dbReference>
<evidence type="ECO:0000259" key="4">
    <source>
        <dbReference type="SMART" id="SM00563"/>
    </source>
</evidence>
<dbReference type="EMBL" id="AP024485">
    <property type="protein sequence ID" value="BCS88438.1"/>
    <property type="molecule type" value="Genomic_DNA"/>
</dbReference>
<gene>
    <name evidence="5" type="ORF">PSDVSF_16800</name>
</gene>
<dbReference type="CDD" id="cd07989">
    <property type="entry name" value="LPLAT_AGPAT-like"/>
    <property type="match status" value="1"/>
</dbReference>
<sequence>MWNVCWVIADWPFSIPFYRPFMHAAKYVRANQAEPGSVVKQSVNAIANGGSMFFYPEGTRTSTGELGRFHSGPFQVAIKAGVPIIPICIYGTFELMPRGARFLSPATINIHLLPPVYPDKSTELSTGHTAMKKDVKALMLHALEEMKKQPPISA</sequence>
<feature type="domain" description="Phospholipid/glycerol acyltransferase" evidence="4">
    <location>
        <begin position="1"/>
        <end position="92"/>
    </location>
</feature>
<accession>A0ABM7P6I8</accession>
<comment type="pathway">
    <text evidence="1">Lipid metabolism.</text>
</comment>
<evidence type="ECO:0000256" key="3">
    <source>
        <dbReference type="ARBA" id="ARBA00023315"/>
    </source>
</evidence>
<name>A0ABM7P6I8_9BACT</name>
<dbReference type="SUPFAM" id="SSF69593">
    <property type="entry name" value="Glycerol-3-phosphate (1)-acyltransferase"/>
    <property type="match status" value="1"/>
</dbReference>
<dbReference type="SMART" id="SM00563">
    <property type="entry name" value="PlsC"/>
    <property type="match status" value="1"/>
</dbReference>
<dbReference type="PANTHER" id="PTHR10434:SF11">
    <property type="entry name" value="1-ACYL-SN-GLYCEROL-3-PHOSPHATE ACYLTRANSFERASE"/>
    <property type="match status" value="1"/>
</dbReference>
<dbReference type="InterPro" id="IPR002123">
    <property type="entry name" value="Plipid/glycerol_acylTrfase"/>
</dbReference>
<keyword evidence="6" id="KW-1185">Reference proteome</keyword>
<organism evidence="5 6">
    <name type="scientific">Pseudodesulfovibrio sediminis</name>
    <dbReference type="NCBI Taxonomy" id="2810563"/>
    <lineage>
        <taxon>Bacteria</taxon>
        <taxon>Pseudomonadati</taxon>
        <taxon>Thermodesulfobacteriota</taxon>
        <taxon>Desulfovibrionia</taxon>
        <taxon>Desulfovibrionales</taxon>
        <taxon>Desulfovibrionaceae</taxon>
    </lineage>
</organism>
<proteinExistence type="predicted"/>
<evidence type="ECO:0000313" key="5">
    <source>
        <dbReference type="EMBL" id="BCS88438.1"/>
    </source>
</evidence>
<dbReference type="Proteomes" id="UP001053296">
    <property type="component" value="Chromosome"/>
</dbReference>
<evidence type="ECO:0000256" key="2">
    <source>
        <dbReference type="ARBA" id="ARBA00022679"/>
    </source>
</evidence>
<keyword evidence="3" id="KW-0012">Acyltransferase</keyword>
<reference evidence="5" key="1">
    <citation type="journal article" date="2022" name="Arch. Microbiol.">
        <title>Pseudodesulfovibrio sediminis sp. nov., a mesophilic and neutrophilic sulfate-reducing bacterium isolated from sediment of a brackish lake.</title>
        <authorList>
            <person name="Takahashi A."/>
            <person name="Kojima H."/>
            <person name="Watanabe M."/>
            <person name="Fukui M."/>
        </authorList>
    </citation>
    <scope>NUCLEOTIDE SEQUENCE</scope>
    <source>
        <strain evidence="5">SF6</strain>
    </source>
</reference>